<dbReference type="PROSITE" id="PS50109">
    <property type="entry name" value="HIS_KIN"/>
    <property type="match status" value="1"/>
</dbReference>
<dbReference type="InterPro" id="IPR003594">
    <property type="entry name" value="HATPase_dom"/>
</dbReference>
<evidence type="ECO:0000256" key="7">
    <source>
        <dbReference type="ARBA" id="ARBA00022741"/>
    </source>
</evidence>
<keyword evidence="9" id="KW-0067">ATP-binding</keyword>
<dbReference type="Gene3D" id="3.30.565.10">
    <property type="entry name" value="Histidine kinase-like ATPase, C-terminal domain"/>
    <property type="match status" value="1"/>
</dbReference>
<feature type="transmembrane region" description="Helical" evidence="11">
    <location>
        <begin position="166"/>
        <end position="183"/>
    </location>
</feature>
<dbReference type="Pfam" id="PF02518">
    <property type="entry name" value="HATPase_c"/>
    <property type="match status" value="1"/>
</dbReference>
<keyword evidence="11" id="KW-1133">Transmembrane helix</keyword>
<keyword evidence="6" id="KW-0808">Transferase</keyword>
<dbReference type="EC" id="2.7.13.3" evidence="3"/>
<dbReference type="InterPro" id="IPR003661">
    <property type="entry name" value="HisK_dim/P_dom"/>
</dbReference>
<dbReference type="RefSeq" id="WP_117178406.1">
    <property type="nucleotide sequence ID" value="NZ_QFZK01000009.1"/>
</dbReference>
<dbReference type="CDD" id="cd00082">
    <property type="entry name" value="HisKA"/>
    <property type="match status" value="1"/>
</dbReference>
<protein>
    <recommendedName>
        <fullName evidence="3">histidine kinase</fullName>
        <ecNumber evidence="3">2.7.13.3</ecNumber>
    </recommendedName>
</protein>
<feature type="region of interest" description="Disordered" evidence="10">
    <location>
        <begin position="106"/>
        <end position="138"/>
    </location>
</feature>
<dbReference type="GO" id="GO:0000155">
    <property type="term" value="F:phosphorelay sensor kinase activity"/>
    <property type="evidence" value="ECO:0007669"/>
    <property type="project" value="InterPro"/>
</dbReference>
<dbReference type="InterPro" id="IPR003660">
    <property type="entry name" value="HAMP_dom"/>
</dbReference>
<keyword evidence="5" id="KW-0597">Phosphoprotein</keyword>
<dbReference type="Proteomes" id="UP000260665">
    <property type="component" value="Unassembled WGS sequence"/>
</dbReference>
<dbReference type="InterPro" id="IPR004358">
    <property type="entry name" value="Sig_transdc_His_kin-like_C"/>
</dbReference>
<dbReference type="InterPro" id="IPR005467">
    <property type="entry name" value="His_kinase_dom"/>
</dbReference>
<dbReference type="SMART" id="SM00304">
    <property type="entry name" value="HAMP"/>
    <property type="match status" value="1"/>
</dbReference>
<evidence type="ECO:0000256" key="3">
    <source>
        <dbReference type="ARBA" id="ARBA00012438"/>
    </source>
</evidence>
<dbReference type="InterPro" id="IPR050980">
    <property type="entry name" value="2C_sensor_his_kinase"/>
</dbReference>
<dbReference type="PRINTS" id="PR00344">
    <property type="entry name" value="BCTRLSENSOR"/>
</dbReference>
<feature type="domain" description="HAMP" evidence="13">
    <location>
        <begin position="187"/>
        <end position="242"/>
    </location>
</feature>
<dbReference type="GO" id="GO:0005886">
    <property type="term" value="C:plasma membrane"/>
    <property type="evidence" value="ECO:0007669"/>
    <property type="project" value="UniProtKB-SubCell"/>
</dbReference>
<evidence type="ECO:0000256" key="11">
    <source>
        <dbReference type="SAM" id="Phobius"/>
    </source>
</evidence>
<comment type="catalytic activity">
    <reaction evidence="1">
        <text>ATP + protein L-histidine = ADP + protein N-phospho-L-histidine.</text>
        <dbReference type="EC" id="2.7.13.3"/>
    </reaction>
</comment>
<keyword evidence="11" id="KW-0812">Transmembrane</keyword>
<dbReference type="PROSITE" id="PS50885">
    <property type="entry name" value="HAMP"/>
    <property type="match status" value="1"/>
</dbReference>
<evidence type="ECO:0000256" key="8">
    <source>
        <dbReference type="ARBA" id="ARBA00022777"/>
    </source>
</evidence>
<organism evidence="14 15">
    <name type="scientific">Rhodoferax lacus</name>
    <dbReference type="NCBI Taxonomy" id="2184758"/>
    <lineage>
        <taxon>Bacteria</taxon>
        <taxon>Pseudomonadati</taxon>
        <taxon>Pseudomonadota</taxon>
        <taxon>Betaproteobacteria</taxon>
        <taxon>Burkholderiales</taxon>
        <taxon>Comamonadaceae</taxon>
        <taxon>Rhodoferax</taxon>
    </lineage>
</organism>
<dbReference type="SUPFAM" id="SSF158472">
    <property type="entry name" value="HAMP domain-like"/>
    <property type="match status" value="1"/>
</dbReference>
<dbReference type="PANTHER" id="PTHR44936">
    <property type="entry name" value="SENSOR PROTEIN CREC"/>
    <property type="match status" value="1"/>
</dbReference>
<keyword evidence="8 14" id="KW-0418">Kinase</keyword>
<dbReference type="Pfam" id="PF00512">
    <property type="entry name" value="HisKA"/>
    <property type="match status" value="1"/>
</dbReference>
<evidence type="ECO:0000313" key="15">
    <source>
        <dbReference type="Proteomes" id="UP000260665"/>
    </source>
</evidence>
<dbReference type="InterPro" id="IPR036097">
    <property type="entry name" value="HisK_dim/P_sf"/>
</dbReference>
<sequence>MSWLRHSRDALAHPRRALAQSRHALAHSLRVRLVALFVLLALAMAATFAVGMQAALSIGWRDAARPLVMDYVDKLAAEIGSPPSTERAQVLVDRLPLRIRISGPVVNWRSSPNQPERGQPSGDSGRWNRDGVGDGPEEHLLERRSADGHRIQFGLSVAAWRDRPRFIGWTTLALLLLFTALAYKRVRRLLRPLDDIRAGALRFGAGDFAQAIAVPHPKRLDELGELAATINTMASDIQQMLDAKRSLLLAISHELRSPLTRARLNTELLPETAELQASRDALLRDLALMRDLVTDLLESERLSSRHAALHCEPVDLKALAEEVALGLDHPVQLDLAADLPTLQLDVTRMRLLLRNLLDNALRHSGEASLAPLLRVLAQEAGGVEISVRDFGAGVSPEQLSQLAQPFYRPDSARTREGGGVGLGLYLCKLVAEAHGGSLAIGNANPGLVVTVRLPAG</sequence>
<comment type="caution">
    <text evidence="14">The sequence shown here is derived from an EMBL/GenBank/DDBJ whole genome shotgun (WGS) entry which is preliminary data.</text>
</comment>
<feature type="domain" description="Histidine kinase" evidence="12">
    <location>
        <begin position="250"/>
        <end position="456"/>
    </location>
</feature>
<dbReference type="OrthoDB" id="9804645at2"/>
<dbReference type="SMART" id="SM00388">
    <property type="entry name" value="HisKA"/>
    <property type="match status" value="1"/>
</dbReference>
<dbReference type="EMBL" id="QFZK01000009">
    <property type="protein sequence ID" value="RFO96191.1"/>
    <property type="molecule type" value="Genomic_DNA"/>
</dbReference>
<keyword evidence="7" id="KW-0547">Nucleotide-binding</keyword>
<dbReference type="InterPro" id="IPR036890">
    <property type="entry name" value="HATPase_C_sf"/>
</dbReference>
<keyword evidence="11" id="KW-0472">Membrane</keyword>
<reference evidence="14 15" key="1">
    <citation type="submission" date="2018-05" db="EMBL/GenBank/DDBJ databases">
        <title>Rhodoferax soyangensis sp.nov., isolated from an oligotrophic freshwater lake.</title>
        <authorList>
            <person name="Park M."/>
        </authorList>
    </citation>
    <scope>NUCLEOTIDE SEQUENCE [LARGE SCALE GENOMIC DNA]</scope>
    <source>
        <strain evidence="14 15">IMCC26218</strain>
    </source>
</reference>
<keyword evidence="4" id="KW-1003">Cell membrane</keyword>
<comment type="subcellular location">
    <subcellularLocation>
        <location evidence="2">Cell membrane</location>
        <topology evidence="2">Multi-pass membrane protein</topology>
    </subcellularLocation>
</comment>
<evidence type="ECO:0000256" key="9">
    <source>
        <dbReference type="ARBA" id="ARBA00022840"/>
    </source>
</evidence>
<evidence type="ECO:0000259" key="13">
    <source>
        <dbReference type="PROSITE" id="PS50885"/>
    </source>
</evidence>
<dbReference type="Gene3D" id="1.10.287.130">
    <property type="match status" value="1"/>
</dbReference>
<dbReference type="SMART" id="SM00387">
    <property type="entry name" value="HATPase_c"/>
    <property type="match status" value="1"/>
</dbReference>
<keyword evidence="15" id="KW-1185">Reference proteome</keyword>
<proteinExistence type="predicted"/>
<evidence type="ECO:0000256" key="5">
    <source>
        <dbReference type="ARBA" id="ARBA00022553"/>
    </source>
</evidence>
<evidence type="ECO:0000256" key="2">
    <source>
        <dbReference type="ARBA" id="ARBA00004651"/>
    </source>
</evidence>
<dbReference type="AlphaFoldDB" id="A0A3E1RAE0"/>
<dbReference type="GO" id="GO:0005524">
    <property type="term" value="F:ATP binding"/>
    <property type="evidence" value="ECO:0007669"/>
    <property type="project" value="UniProtKB-KW"/>
</dbReference>
<evidence type="ECO:0000259" key="12">
    <source>
        <dbReference type="PROSITE" id="PS50109"/>
    </source>
</evidence>
<dbReference type="Pfam" id="PF00672">
    <property type="entry name" value="HAMP"/>
    <property type="match status" value="1"/>
</dbReference>
<dbReference type="SUPFAM" id="SSF47384">
    <property type="entry name" value="Homodimeric domain of signal transducing histidine kinase"/>
    <property type="match status" value="1"/>
</dbReference>
<dbReference type="SUPFAM" id="SSF55874">
    <property type="entry name" value="ATPase domain of HSP90 chaperone/DNA topoisomerase II/histidine kinase"/>
    <property type="match status" value="1"/>
</dbReference>
<dbReference type="Gene3D" id="6.10.340.10">
    <property type="match status" value="1"/>
</dbReference>
<gene>
    <name evidence="14" type="ORF">DIC66_14420</name>
</gene>
<evidence type="ECO:0000256" key="6">
    <source>
        <dbReference type="ARBA" id="ARBA00022679"/>
    </source>
</evidence>
<evidence type="ECO:0000256" key="4">
    <source>
        <dbReference type="ARBA" id="ARBA00022475"/>
    </source>
</evidence>
<dbReference type="CDD" id="cd06225">
    <property type="entry name" value="HAMP"/>
    <property type="match status" value="1"/>
</dbReference>
<evidence type="ECO:0000256" key="1">
    <source>
        <dbReference type="ARBA" id="ARBA00000085"/>
    </source>
</evidence>
<accession>A0A3E1RAE0</accession>
<feature type="transmembrane region" description="Helical" evidence="11">
    <location>
        <begin position="33"/>
        <end position="60"/>
    </location>
</feature>
<evidence type="ECO:0000313" key="14">
    <source>
        <dbReference type="EMBL" id="RFO96191.1"/>
    </source>
</evidence>
<name>A0A3E1RAE0_9BURK</name>
<evidence type="ECO:0000256" key="10">
    <source>
        <dbReference type="SAM" id="MobiDB-lite"/>
    </source>
</evidence>
<feature type="compositionally biased region" description="Basic and acidic residues" evidence="10">
    <location>
        <begin position="126"/>
        <end position="138"/>
    </location>
</feature>
<dbReference type="PANTHER" id="PTHR44936:SF10">
    <property type="entry name" value="SENSOR PROTEIN RSTB"/>
    <property type="match status" value="1"/>
</dbReference>